<proteinExistence type="predicted"/>
<evidence type="ECO:0000313" key="2">
    <source>
        <dbReference type="Proteomes" id="UP000828941"/>
    </source>
</evidence>
<evidence type="ECO:0000313" key="1">
    <source>
        <dbReference type="EMBL" id="KAI4329084.1"/>
    </source>
</evidence>
<dbReference type="Proteomes" id="UP000828941">
    <property type="component" value="Chromosome 8"/>
</dbReference>
<accession>A0ACB9MYB8</accession>
<comment type="caution">
    <text evidence="1">The sequence shown here is derived from an EMBL/GenBank/DDBJ whole genome shotgun (WGS) entry which is preliminary data.</text>
</comment>
<dbReference type="EMBL" id="CM039433">
    <property type="protein sequence ID" value="KAI4329084.1"/>
    <property type="molecule type" value="Genomic_DNA"/>
</dbReference>
<organism evidence="1 2">
    <name type="scientific">Bauhinia variegata</name>
    <name type="common">Purple orchid tree</name>
    <name type="synonym">Phanera variegata</name>
    <dbReference type="NCBI Taxonomy" id="167791"/>
    <lineage>
        <taxon>Eukaryota</taxon>
        <taxon>Viridiplantae</taxon>
        <taxon>Streptophyta</taxon>
        <taxon>Embryophyta</taxon>
        <taxon>Tracheophyta</taxon>
        <taxon>Spermatophyta</taxon>
        <taxon>Magnoliopsida</taxon>
        <taxon>eudicotyledons</taxon>
        <taxon>Gunneridae</taxon>
        <taxon>Pentapetalae</taxon>
        <taxon>rosids</taxon>
        <taxon>fabids</taxon>
        <taxon>Fabales</taxon>
        <taxon>Fabaceae</taxon>
        <taxon>Cercidoideae</taxon>
        <taxon>Cercideae</taxon>
        <taxon>Bauhiniinae</taxon>
        <taxon>Bauhinia</taxon>
    </lineage>
</organism>
<reference evidence="1 2" key="1">
    <citation type="journal article" date="2022" name="DNA Res.">
        <title>Chromosomal-level genome assembly of the orchid tree Bauhinia variegata (Leguminosae; Cercidoideae) supports the allotetraploid origin hypothesis of Bauhinia.</title>
        <authorList>
            <person name="Zhong Y."/>
            <person name="Chen Y."/>
            <person name="Zheng D."/>
            <person name="Pang J."/>
            <person name="Liu Y."/>
            <person name="Luo S."/>
            <person name="Meng S."/>
            <person name="Qian L."/>
            <person name="Wei D."/>
            <person name="Dai S."/>
            <person name="Zhou R."/>
        </authorList>
    </citation>
    <scope>NUCLEOTIDE SEQUENCE [LARGE SCALE GENOMIC DNA]</scope>
    <source>
        <strain evidence="1">BV-YZ2020</strain>
    </source>
</reference>
<sequence length="556" mass="61490">MEPNPTSDHHMNWLEESVSFISSFLDDPYSSGDIEQYQLWDQGQDIGHYQIIGSPNAAAISTKIAAINNNTTTPTDQPYSSINSPPCELPSKRKNCEDSSLKPASNHKHKKSQTRAVIEAQNGDAVVEGTTVKKSGGNKKGGAKGNGNNCNNGSNKEGRWAEQLLNPCAAAITAGQLNRVHHLLYVLHELASATGDANHRLAAHGLRALKQHLSSSTTCSSPAASAGNFTFASTEPRFFQRSLLKFYEVSPWFSFPNNIANACILQILAERENSSHALHIVDIGVSYGVQWPTFLEALTRRPGGPPPLVRLTVVTASTDKDSPFSIGPPGDNFSSRLLGFAKSINVNLLIKRLDNQPLMNLNAQVIDSSSTETLIICAQFRLHHLNHNSPDERSEFLRMLRSMDPKGVILSENNMECSCNHCGNFTTGFSRRVEYLWRFLDSTSSAFKGRESEERRLMEGEAAKALTNQGEMNEVREKWCERMKEAGFMGEIFGEDATDGGRALLRKYDNNWEMRVEENNTSVGLWWKGQPISFCSLWKMDGKDKRGSSSTLTACL</sequence>
<gene>
    <name evidence="1" type="ORF">L6164_021386</name>
</gene>
<protein>
    <submittedName>
        <fullName evidence="1">Uncharacterized protein</fullName>
    </submittedName>
</protein>
<name>A0ACB9MYB8_BAUVA</name>
<keyword evidence="2" id="KW-1185">Reference proteome</keyword>